<dbReference type="EMBL" id="VSRQ01000007">
    <property type="protein sequence ID" value="TYK45076.1"/>
    <property type="molecule type" value="Genomic_DNA"/>
</dbReference>
<dbReference type="GO" id="GO:0005886">
    <property type="term" value="C:plasma membrane"/>
    <property type="evidence" value="ECO:0007669"/>
    <property type="project" value="UniProtKB-SubCell"/>
</dbReference>
<feature type="transmembrane region" description="Helical" evidence="2">
    <location>
        <begin position="412"/>
        <end position="433"/>
    </location>
</feature>
<feature type="region of interest" description="Disordered" evidence="1">
    <location>
        <begin position="1"/>
        <end position="20"/>
    </location>
</feature>
<dbReference type="Pfam" id="PF12679">
    <property type="entry name" value="ABC2_membrane_2"/>
    <property type="match status" value="1"/>
</dbReference>
<feature type="compositionally biased region" description="Pro residues" evidence="1">
    <location>
        <begin position="1"/>
        <end position="15"/>
    </location>
</feature>
<keyword evidence="2" id="KW-0812">Transmembrane</keyword>
<feature type="transmembrane region" description="Helical" evidence="2">
    <location>
        <begin position="380"/>
        <end position="405"/>
    </location>
</feature>
<protein>
    <submittedName>
        <fullName evidence="3">DUF1349 domain-containing protein</fullName>
    </submittedName>
</protein>
<keyword evidence="2" id="KW-1133">Transmembrane helix</keyword>
<feature type="transmembrane region" description="Helical" evidence="2">
    <location>
        <begin position="462"/>
        <end position="483"/>
    </location>
</feature>
<organism evidence="3 4">
    <name type="scientific">Actinomadura decatromicini</name>
    <dbReference type="NCBI Taxonomy" id="2604572"/>
    <lineage>
        <taxon>Bacteria</taxon>
        <taxon>Bacillati</taxon>
        <taxon>Actinomycetota</taxon>
        <taxon>Actinomycetes</taxon>
        <taxon>Streptosporangiales</taxon>
        <taxon>Thermomonosporaceae</taxon>
        <taxon>Actinomadura</taxon>
    </lineage>
</organism>
<keyword evidence="4" id="KW-1185">Reference proteome</keyword>
<name>A0A5D3FB61_9ACTN</name>
<dbReference type="PANTHER" id="PTHR37305">
    <property type="entry name" value="INTEGRAL MEMBRANE PROTEIN-RELATED"/>
    <property type="match status" value="1"/>
</dbReference>
<sequence length="488" mass="49166">MTAPAPTAPSAPPPSYRSTVAGEARDGFGRLLLAEWTKLRTVPRWTLTLLAAVVLVVAVALLSASDSGSSGPEKGPPSPSGLPIIDLGHYTYLPLAGDGSIVARVASQDGGGAWAKAGLMIRGSAERGAPYAALAVTPGHGVRMLTGYERGGAGGGTATAPQWLRLTRAGATVTGYASADGRAWRRVGSVRLDGLRGRALAGMFVAVPDKVDVRRVFGGEIISGAPGDTTAAFDNVAVTPPAPGAAWQDRGEPGGPAADPALDGSTRSGGTFTLKGTGDIGPDEFAPDVTKATLGGAMIGQAAIVALAVLFMTAEYRRGTLRTTFAASPRRGRVLAAKAVVVGLASLAAGLVAAFASVLLARPLLESGGLTPPPLSDPAVLRAVVGTAALLAVLAVFALAVAAIVRRSAVAIAAVLLVLLVPEITATGLPVAAARWVERLTPAAGFAIQQTVTRYDTAIGPWAGLGVLGAYAAAALAAAAWLLRRRDA</sequence>
<feature type="transmembrane region" description="Helical" evidence="2">
    <location>
        <begin position="335"/>
        <end position="360"/>
    </location>
</feature>
<keyword evidence="2" id="KW-0472">Membrane</keyword>
<dbReference type="AlphaFoldDB" id="A0A5D3FB61"/>
<gene>
    <name evidence="3" type="ORF">FXF68_30805</name>
</gene>
<feature type="region of interest" description="Disordered" evidence="1">
    <location>
        <begin position="239"/>
        <end position="279"/>
    </location>
</feature>
<proteinExistence type="predicted"/>
<evidence type="ECO:0000313" key="4">
    <source>
        <dbReference type="Proteomes" id="UP000323505"/>
    </source>
</evidence>
<evidence type="ECO:0000313" key="3">
    <source>
        <dbReference type="EMBL" id="TYK45076.1"/>
    </source>
</evidence>
<evidence type="ECO:0000256" key="2">
    <source>
        <dbReference type="SAM" id="Phobius"/>
    </source>
</evidence>
<dbReference type="PANTHER" id="PTHR37305:SF1">
    <property type="entry name" value="MEMBRANE PROTEIN"/>
    <property type="match status" value="1"/>
</dbReference>
<dbReference type="RefSeq" id="WP_148765380.1">
    <property type="nucleotide sequence ID" value="NZ_VSRQ01000007.1"/>
</dbReference>
<reference evidence="3 4" key="1">
    <citation type="submission" date="2019-08" db="EMBL/GenBank/DDBJ databases">
        <title>Actinomadura sp. nov. CYP1-5 isolated from mountain soil.</title>
        <authorList>
            <person name="Songsumanus A."/>
            <person name="Kuncharoen N."/>
            <person name="Kudo T."/>
            <person name="Yuki M."/>
            <person name="Igarashi Y."/>
            <person name="Tanasupawat S."/>
        </authorList>
    </citation>
    <scope>NUCLEOTIDE SEQUENCE [LARGE SCALE GENOMIC DNA]</scope>
    <source>
        <strain evidence="3 4">CYP1-5</strain>
    </source>
</reference>
<dbReference type="Proteomes" id="UP000323505">
    <property type="component" value="Unassembled WGS sequence"/>
</dbReference>
<accession>A0A5D3FB61</accession>
<feature type="transmembrane region" description="Helical" evidence="2">
    <location>
        <begin position="294"/>
        <end position="314"/>
    </location>
</feature>
<evidence type="ECO:0000256" key="1">
    <source>
        <dbReference type="SAM" id="MobiDB-lite"/>
    </source>
</evidence>
<comment type="caution">
    <text evidence="3">The sequence shown here is derived from an EMBL/GenBank/DDBJ whole genome shotgun (WGS) entry which is preliminary data.</text>
</comment>
<dbReference type="GO" id="GO:0140359">
    <property type="term" value="F:ABC-type transporter activity"/>
    <property type="evidence" value="ECO:0007669"/>
    <property type="project" value="InterPro"/>
</dbReference>
<dbReference type="Gene3D" id="2.60.120.200">
    <property type="match status" value="1"/>
</dbReference>